<evidence type="ECO:0000313" key="2">
    <source>
        <dbReference type="EMBL" id="KPJ07226.1"/>
    </source>
</evidence>
<evidence type="ECO:0000313" key="3">
    <source>
        <dbReference type="Proteomes" id="UP000053240"/>
    </source>
</evidence>
<protein>
    <submittedName>
        <fullName evidence="2">Uncharacterized protein</fullName>
    </submittedName>
</protein>
<dbReference type="AlphaFoldDB" id="A0A194QUJ5"/>
<accession>A0A194QUJ5</accession>
<evidence type="ECO:0000256" key="1">
    <source>
        <dbReference type="SAM" id="MobiDB-lite"/>
    </source>
</evidence>
<feature type="region of interest" description="Disordered" evidence="1">
    <location>
        <begin position="17"/>
        <end position="47"/>
    </location>
</feature>
<dbReference type="EMBL" id="KQ461190">
    <property type="protein sequence ID" value="KPJ07226.1"/>
    <property type="molecule type" value="Genomic_DNA"/>
</dbReference>
<dbReference type="Proteomes" id="UP000053240">
    <property type="component" value="Unassembled WGS sequence"/>
</dbReference>
<keyword evidence="3" id="KW-1185">Reference proteome</keyword>
<name>A0A194QUJ5_PAPMA</name>
<dbReference type="InParanoid" id="A0A194QUJ5"/>
<organism evidence="2 3">
    <name type="scientific">Papilio machaon</name>
    <name type="common">Old World swallowtail butterfly</name>
    <dbReference type="NCBI Taxonomy" id="76193"/>
    <lineage>
        <taxon>Eukaryota</taxon>
        <taxon>Metazoa</taxon>
        <taxon>Ecdysozoa</taxon>
        <taxon>Arthropoda</taxon>
        <taxon>Hexapoda</taxon>
        <taxon>Insecta</taxon>
        <taxon>Pterygota</taxon>
        <taxon>Neoptera</taxon>
        <taxon>Endopterygota</taxon>
        <taxon>Lepidoptera</taxon>
        <taxon>Glossata</taxon>
        <taxon>Ditrysia</taxon>
        <taxon>Papilionoidea</taxon>
        <taxon>Papilionidae</taxon>
        <taxon>Papilioninae</taxon>
        <taxon>Papilio</taxon>
    </lineage>
</organism>
<feature type="compositionally biased region" description="Basic and acidic residues" evidence="1">
    <location>
        <begin position="33"/>
        <end position="47"/>
    </location>
</feature>
<proteinExistence type="predicted"/>
<sequence>MRLTVLRAPSVTFPGRRADRRLEISPISCTKPNKPDGDDDGRSKRNACDTAMLGLPEAEALEPNRPVGVAA</sequence>
<gene>
    <name evidence="2" type="ORF">RR48_07642</name>
</gene>
<reference evidence="2 3" key="1">
    <citation type="journal article" date="2015" name="Nat. Commun.">
        <title>Outbred genome sequencing and CRISPR/Cas9 gene editing in butterflies.</title>
        <authorList>
            <person name="Li X."/>
            <person name="Fan D."/>
            <person name="Zhang W."/>
            <person name="Liu G."/>
            <person name="Zhang L."/>
            <person name="Zhao L."/>
            <person name="Fang X."/>
            <person name="Chen L."/>
            <person name="Dong Y."/>
            <person name="Chen Y."/>
            <person name="Ding Y."/>
            <person name="Zhao R."/>
            <person name="Feng M."/>
            <person name="Zhu Y."/>
            <person name="Feng Y."/>
            <person name="Jiang X."/>
            <person name="Zhu D."/>
            <person name="Xiang H."/>
            <person name="Feng X."/>
            <person name="Li S."/>
            <person name="Wang J."/>
            <person name="Zhang G."/>
            <person name="Kronforst M.R."/>
            <person name="Wang W."/>
        </authorList>
    </citation>
    <scope>NUCLEOTIDE SEQUENCE [LARGE SCALE GENOMIC DNA]</scope>
    <source>
        <strain evidence="2">Ya'a_city_454_Pm</strain>
        <tissue evidence="2">Whole body</tissue>
    </source>
</reference>